<feature type="compositionally biased region" description="Basic and acidic residues" evidence="1">
    <location>
        <begin position="22"/>
        <end position="39"/>
    </location>
</feature>
<organism evidence="2 3">
    <name type="scientific">Lentilactobacillus kosonis</name>
    <dbReference type="NCBI Taxonomy" id="2810561"/>
    <lineage>
        <taxon>Bacteria</taxon>
        <taxon>Bacillati</taxon>
        <taxon>Bacillota</taxon>
        <taxon>Bacilli</taxon>
        <taxon>Lactobacillales</taxon>
        <taxon>Lactobacillaceae</taxon>
        <taxon>Lentilactobacillus</taxon>
    </lineage>
</organism>
<reference evidence="2 3" key="1">
    <citation type="submission" date="2017-11" db="EMBL/GenBank/DDBJ databases">
        <title>Draft Genome Sequence of Lactobacillus curieae NBRC 111893 isolated from Koso, a Japanese sugar-Vegetable Fermented Beverage.</title>
        <authorList>
            <person name="Chiou T.Y."/>
            <person name="Oshima K."/>
            <person name="Suda W."/>
            <person name="Hattori M."/>
            <person name="Takahashi T."/>
        </authorList>
    </citation>
    <scope>NUCLEOTIDE SEQUENCE [LARGE SCALE GENOMIC DNA]</scope>
    <source>
        <strain evidence="2 3">NBRC111893</strain>
    </source>
</reference>
<evidence type="ECO:0000313" key="2">
    <source>
        <dbReference type="EMBL" id="GAY73776.1"/>
    </source>
</evidence>
<feature type="region of interest" description="Disordered" evidence="1">
    <location>
        <begin position="1"/>
        <end position="39"/>
    </location>
</feature>
<accession>A0A401FN88</accession>
<sequence>MQITISGKEEQLYGNPPVNGDKLPKFKLEDADGNKVKNC</sequence>
<protein>
    <submittedName>
        <fullName evidence="2">Uncharacterized protein</fullName>
    </submittedName>
</protein>
<evidence type="ECO:0000256" key="1">
    <source>
        <dbReference type="SAM" id="MobiDB-lite"/>
    </source>
</evidence>
<keyword evidence="3" id="KW-1185">Reference proteome</keyword>
<dbReference type="EMBL" id="BEXA01000004">
    <property type="protein sequence ID" value="GAY73776.1"/>
    <property type="molecule type" value="Genomic_DNA"/>
</dbReference>
<gene>
    <name evidence="2" type="ORF">NBRC111893_1922</name>
</gene>
<comment type="caution">
    <text evidence="2">The sequence shown here is derived from an EMBL/GenBank/DDBJ whole genome shotgun (WGS) entry which is preliminary data.</text>
</comment>
<dbReference type="AlphaFoldDB" id="A0A401FN88"/>
<name>A0A401FN88_9LACO</name>
<dbReference type="Proteomes" id="UP000286974">
    <property type="component" value="Unassembled WGS sequence"/>
</dbReference>
<proteinExistence type="predicted"/>
<evidence type="ECO:0000313" key="3">
    <source>
        <dbReference type="Proteomes" id="UP000286974"/>
    </source>
</evidence>